<proteinExistence type="predicted"/>
<gene>
    <name evidence="9" type="ORF">DXH95_03605</name>
</gene>
<dbReference type="PANTHER" id="PTHR34701">
    <property type="entry name" value="TRANSCRIPTIONAL REGULATOR MRAZ"/>
    <property type="match status" value="1"/>
</dbReference>
<comment type="caution">
    <text evidence="9">The sequence shown here is derived from an EMBL/GenBank/DDBJ whole genome shotgun (WGS) entry which is preliminary data.</text>
</comment>
<dbReference type="SUPFAM" id="SSF89447">
    <property type="entry name" value="AbrB/MazE/MraZ-like"/>
    <property type="match status" value="1"/>
</dbReference>
<dbReference type="InterPro" id="IPR020603">
    <property type="entry name" value="MraZ_dom"/>
</dbReference>
<evidence type="ECO:0000313" key="10">
    <source>
        <dbReference type="Proteomes" id="UP000263833"/>
    </source>
</evidence>
<name>A0A371BG15_9SPHN</name>
<evidence type="ECO:0000256" key="3">
    <source>
        <dbReference type="ARBA" id="ARBA00022737"/>
    </source>
</evidence>
<evidence type="ECO:0000256" key="2">
    <source>
        <dbReference type="ARBA" id="ARBA00022490"/>
    </source>
</evidence>
<dbReference type="Gene3D" id="3.40.1550.20">
    <property type="entry name" value="Transcriptional regulator MraZ domain"/>
    <property type="match status" value="1"/>
</dbReference>
<evidence type="ECO:0000256" key="5">
    <source>
        <dbReference type="ARBA" id="ARBA00023125"/>
    </source>
</evidence>
<dbReference type="InterPro" id="IPR038619">
    <property type="entry name" value="MraZ_sf"/>
</dbReference>
<dbReference type="AlphaFoldDB" id="A0A371BG15"/>
<evidence type="ECO:0000313" key="9">
    <source>
        <dbReference type="EMBL" id="RDV06520.1"/>
    </source>
</evidence>
<evidence type="ECO:0000256" key="7">
    <source>
        <dbReference type="PROSITE-ProRule" id="PRU01076"/>
    </source>
</evidence>
<dbReference type="InterPro" id="IPR037914">
    <property type="entry name" value="SpoVT-AbrB_sf"/>
</dbReference>
<keyword evidence="6" id="KW-0804">Transcription</keyword>
<keyword evidence="5 7" id="KW-0238">DNA-binding</keyword>
<evidence type="ECO:0000256" key="1">
    <source>
        <dbReference type="ARBA" id="ARBA00013860"/>
    </source>
</evidence>
<protein>
    <recommendedName>
        <fullName evidence="1">Transcriptional regulator MraZ</fullName>
    </recommendedName>
</protein>
<dbReference type="Proteomes" id="UP000263833">
    <property type="component" value="Unassembled WGS sequence"/>
</dbReference>
<evidence type="ECO:0000259" key="8">
    <source>
        <dbReference type="PROSITE" id="PS51740"/>
    </source>
</evidence>
<dbReference type="PROSITE" id="PS51740">
    <property type="entry name" value="SPOVT_ABRB"/>
    <property type="match status" value="1"/>
</dbReference>
<dbReference type="OrthoDB" id="9807753at2"/>
<dbReference type="InterPro" id="IPR007159">
    <property type="entry name" value="SpoVT-AbrB_dom"/>
</dbReference>
<dbReference type="Pfam" id="PF02381">
    <property type="entry name" value="MraZ"/>
    <property type="match status" value="1"/>
</dbReference>
<feature type="domain" description="SpoVT-AbrB" evidence="8">
    <location>
        <begin position="40"/>
        <end position="88"/>
    </location>
</feature>
<dbReference type="GO" id="GO:0000976">
    <property type="term" value="F:transcription cis-regulatory region binding"/>
    <property type="evidence" value="ECO:0007669"/>
    <property type="project" value="TreeGrafter"/>
</dbReference>
<dbReference type="InterPro" id="IPR003444">
    <property type="entry name" value="MraZ"/>
</dbReference>
<evidence type="ECO:0000256" key="4">
    <source>
        <dbReference type="ARBA" id="ARBA00023015"/>
    </source>
</evidence>
<dbReference type="CDD" id="cd16320">
    <property type="entry name" value="MraZ_N"/>
    <property type="match status" value="1"/>
</dbReference>
<dbReference type="GO" id="GO:2000143">
    <property type="term" value="P:negative regulation of DNA-templated transcription initiation"/>
    <property type="evidence" value="ECO:0007669"/>
    <property type="project" value="TreeGrafter"/>
</dbReference>
<keyword evidence="4" id="KW-0805">Transcription regulation</keyword>
<keyword evidence="2" id="KW-0963">Cytoplasm</keyword>
<dbReference type="InterPro" id="IPR035642">
    <property type="entry name" value="MraZ_N"/>
</dbReference>
<reference evidence="10" key="1">
    <citation type="submission" date="2018-08" db="EMBL/GenBank/DDBJ databases">
        <authorList>
            <person name="Kim S.-J."/>
            <person name="Jung G.-Y."/>
        </authorList>
    </citation>
    <scope>NUCLEOTIDE SEQUENCE [LARGE SCALE GENOMIC DNA]</scope>
    <source>
        <strain evidence="10">GY_G</strain>
    </source>
</reference>
<evidence type="ECO:0000256" key="6">
    <source>
        <dbReference type="ARBA" id="ARBA00023163"/>
    </source>
</evidence>
<dbReference type="GO" id="GO:0003700">
    <property type="term" value="F:DNA-binding transcription factor activity"/>
    <property type="evidence" value="ECO:0007669"/>
    <property type="project" value="InterPro"/>
</dbReference>
<sequence>MCCVLQNVDVEARRFCGQWILPERKGEWGSVSALVVYAGSGLSTIDAKGRVTIPAELRDTVSESSGENIVCISRHPTLPCLIGYGRAERQKLRADIEAQWQAAVQRGGEFDRESAGVVASSIFETAFEVSGRFVLQPMLRHFGKLGDRAFFFGATTHFMLWNPDVFQESAPPAFAHVREELDYWLNDHMRRGK</sequence>
<organism evidence="9 10">
    <name type="scientific">Sphingorhabdus pulchriflava</name>
    <dbReference type="NCBI Taxonomy" id="2292257"/>
    <lineage>
        <taxon>Bacteria</taxon>
        <taxon>Pseudomonadati</taxon>
        <taxon>Pseudomonadota</taxon>
        <taxon>Alphaproteobacteria</taxon>
        <taxon>Sphingomonadales</taxon>
        <taxon>Sphingomonadaceae</taxon>
        <taxon>Sphingorhabdus</taxon>
    </lineage>
</organism>
<accession>A0A371BG15</accession>
<keyword evidence="3" id="KW-0677">Repeat</keyword>
<dbReference type="EMBL" id="QRGP01000001">
    <property type="protein sequence ID" value="RDV06520.1"/>
    <property type="molecule type" value="Genomic_DNA"/>
</dbReference>
<keyword evidence="10" id="KW-1185">Reference proteome</keyword>
<dbReference type="PANTHER" id="PTHR34701:SF1">
    <property type="entry name" value="TRANSCRIPTIONAL REGULATOR MRAZ"/>
    <property type="match status" value="1"/>
</dbReference>